<evidence type="ECO:0000313" key="1">
    <source>
        <dbReference type="EMBL" id="KAJ9057481.1"/>
    </source>
</evidence>
<keyword evidence="2" id="KW-1185">Reference proteome</keyword>
<dbReference type="Proteomes" id="UP001165960">
    <property type="component" value="Unassembled WGS sequence"/>
</dbReference>
<organism evidence="1 2">
    <name type="scientific">Entomophthora muscae</name>
    <dbReference type="NCBI Taxonomy" id="34485"/>
    <lineage>
        <taxon>Eukaryota</taxon>
        <taxon>Fungi</taxon>
        <taxon>Fungi incertae sedis</taxon>
        <taxon>Zoopagomycota</taxon>
        <taxon>Entomophthoromycotina</taxon>
        <taxon>Entomophthoromycetes</taxon>
        <taxon>Entomophthorales</taxon>
        <taxon>Entomophthoraceae</taxon>
        <taxon>Entomophthora</taxon>
    </lineage>
</organism>
<evidence type="ECO:0000313" key="2">
    <source>
        <dbReference type="Proteomes" id="UP001165960"/>
    </source>
</evidence>
<sequence>MSTTPHLPSILPSPSLAGGTIGQRHAGQISSSEDDLTSTAEDEILLETLANNSSSNITYTKTTTKSPVASAVEALETLSRRDLVVVGRTKLGSLDALYGAGNARVDNDRRQVLGDVAESILLSPCPCSVLIVQESLH</sequence>
<protein>
    <submittedName>
        <fullName evidence="1">Uncharacterized protein</fullName>
    </submittedName>
</protein>
<name>A0ACC2S516_9FUNG</name>
<gene>
    <name evidence="1" type="ORF">DSO57_1022273</name>
</gene>
<accession>A0ACC2S516</accession>
<proteinExistence type="predicted"/>
<reference evidence="1" key="1">
    <citation type="submission" date="2022-04" db="EMBL/GenBank/DDBJ databases">
        <title>Genome of the entomopathogenic fungus Entomophthora muscae.</title>
        <authorList>
            <person name="Elya C."/>
            <person name="Lovett B.R."/>
            <person name="Lee E."/>
            <person name="Macias A.M."/>
            <person name="Hajek A.E."/>
            <person name="De Bivort B.L."/>
            <person name="Kasson M.T."/>
            <person name="De Fine Licht H.H."/>
            <person name="Stajich J.E."/>
        </authorList>
    </citation>
    <scope>NUCLEOTIDE SEQUENCE</scope>
    <source>
        <strain evidence="1">Berkeley</strain>
    </source>
</reference>
<comment type="caution">
    <text evidence="1">The sequence shown here is derived from an EMBL/GenBank/DDBJ whole genome shotgun (WGS) entry which is preliminary data.</text>
</comment>
<dbReference type="EMBL" id="QTSX02005791">
    <property type="protein sequence ID" value="KAJ9057481.1"/>
    <property type="molecule type" value="Genomic_DNA"/>
</dbReference>